<feature type="compositionally biased region" description="Basic and acidic residues" evidence="1">
    <location>
        <begin position="38"/>
        <end position="52"/>
    </location>
</feature>
<protein>
    <submittedName>
        <fullName evidence="2">Uncharacterized protein</fullName>
    </submittedName>
</protein>
<dbReference type="AlphaFoldDB" id="A0A6A6U8M3"/>
<evidence type="ECO:0000256" key="1">
    <source>
        <dbReference type="SAM" id="MobiDB-lite"/>
    </source>
</evidence>
<proteinExistence type="predicted"/>
<dbReference type="EMBL" id="MU004237">
    <property type="protein sequence ID" value="KAF2667951.1"/>
    <property type="molecule type" value="Genomic_DNA"/>
</dbReference>
<name>A0A6A6U8M3_9PEZI</name>
<evidence type="ECO:0000313" key="3">
    <source>
        <dbReference type="Proteomes" id="UP000799302"/>
    </source>
</evidence>
<keyword evidence="3" id="KW-1185">Reference proteome</keyword>
<gene>
    <name evidence="2" type="ORF">BT63DRAFT_305653</name>
</gene>
<organism evidence="2 3">
    <name type="scientific">Microthyrium microscopicum</name>
    <dbReference type="NCBI Taxonomy" id="703497"/>
    <lineage>
        <taxon>Eukaryota</taxon>
        <taxon>Fungi</taxon>
        <taxon>Dikarya</taxon>
        <taxon>Ascomycota</taxon>
        <taxon>Pezizomycotina</taxon>
        <taxon>Dothideomycetes</taxon>
        <taxon>Dothideomycetes incertae sedis</taxon>
        <taxon>Microthyriales</taxon>
        <taxon>Microthyriaceae</taxon>
        <taxon>Microthyrium</taxon>
    </lineage>
</organism>
<dbReference type="Proteomes" id="UP000799302">
    <property type="component" value="Unassembled WGS sequence"/>
</dbReference>
<sequence length="182" mass="20381">MPRDNARQCSCAQGDRSVKDSPRNSSARNYDIPGRQETSFRKEGNQMNENRKTGLPFVGRGPMARRRLQRHCFMDSTLSPTSLRSALSDFPALLSNVPNSDYFGGFIYYGWRERGAFVVAEDSDLLRELGEAPLARAEVDWGSALLRWSCRLGFYCVVDCCGVTSGRTTHCLGSWQQRIGIG</sequence>
<reference evidence="2" key="1">
    <citation type="journal article" date="2020" name="Stud. Mycol.">
        <title>101 Dothideomycetes genomes: a test case for predicting lifestyles and emergence of pathogens.</title>
        <authorList>
            <person name="Haridas S."/>
            <person name="Albert R."/>
            <person name="Binder M."/>
            <person name="Bloem J."/>
            <person name="Labutti K."/>
            <person name="Salamov A."/>
            <person name="Andreopoulos B."/>
            <person name="Baker S."/>
            <person name="Barry K."/>
            <person name="Bills G."/>
            <person name="Bluhm B."/>
            <person name="Cannon C."/>
            <person name="Castanera R."/>
            <person name="Culley D."/>
            <person name="Daum C."/>
            <person name="Ezra D."/>
            <person name="Gonzalez J."/>
            <person name="Henrissat B."/>
            <person name="Kuo A."/>
            <person name="Liang C."/>
            <person name="Lipzen A."/>
            <person name="Lutzoni F."/>
            <person name="Magnuson J."/>
            <person name="Mondo S."/>
            <person name="Nolan M."/>
            <person name="Ohm R."/>
            <person name="Pangilinan J."/>
            <person name="Park H.-J."/>
            <person name="Ramirez L."/>
            <person name="Alfaro M."/>
            <person name="Sun H."/>
            <person name="Tritt A."/>
            <person name="Yoshinaga Y."/>
            <person name="Zwiers L.-H."/>
            <person name="Turgeon B."/>
            <person name="Goodwin S."/>
            <person name="Spatafora J."/>
            <person name="Crous P."/>
            <person name="Grigoriev I."/>
        </authorList>
    </citation>
    <scope>NUCLEOTIDE SEQUENCE</scope>
    <source>
        <strain evidence="2">CBS 115976</strain>
    </source>
</reference>
<feature type="region of interest" description="Disordered" evidence="1">
    <location>
        <begin position="1"/>
        <end position="59"/>
    </location>
</feature>
<evidence type="ECO:0000313" key="2">
    <source>
        <dbReference type="EMBL" id="KAF2667951.1"/>
    </source>
</evidence>
<accession>A0A6A6U8M3</accession>